<comment type="caution">
    <text evidence="1">The sequence shown here is derived from an EMBL/GenBank/DDBJ whole genome shotgun (WGS) entry which is preliminary data.</text>
</comment>
<dbReference type="Proteomes" id="UP001500979">
    <property type="component" value="Unassembled WGS sequence"/>
</dbReference>
<dbReference type="EMBL" id="BAAAUX010000001">
    <property type="protein sequence ID" value="GAA2772796.1"/>
    <property type="molecule type" value="Genomic_DNA"/>
</dbReference>
<reference evidence="1 2" key="1">
    <citation type="journal article" date="2019" name="Int. J. Syst. Evol. Microbiol.">
        <title>The Global Catalogue of Microorganisms (GCM) 10K type strain sequencing project: providing services to taxonomists for standard genome sequencing and annotation.</title>
        <authorList>
            <consortium name="The Broad Institute Genomics Platform"/>
            <consortium name="The Broad Institute Genome Sequencing Center for Infectious Disease"/>
            <person name="Wu L."/>
            <person name="Ma J."/>
        </authorList>
    </citation>
    <scope>NUCLEOTIDE SEQUENCE [LARGE SCALE GENOMIC DNA]</scope>
    <source>
        <strain evidence="1 2">JCM 9383</strain>
    </source>
</reference>
<evidence type="ECO:0000313" key="1">
    <source>
        <dbReference type="EMBL" id="GAA2772796.1"/>
    </source>
</evidence>
<sequence length="117" mass="12654">MALTVKTEWNGERVTGRARAGALKGLELAAEHVLGVSRQLVPLEEATLERSGVASVDESSMSAAVSYDTVYAARQHEELTWRHDAGRQAKYLEQPMSTEADTVAALVRSSIRKALGS</sequence>
<evidence type="ECO:0000313" key="2">
    <source>
        <dbReference type="Proteomes" id="UP001500979"/>
    </source>
</evidence>
<gene>
    <name evidence="1" type="ORF">GCM10010470_00380</name>
</gene>
<proteinExistence type="predicted"/>
<keyword evidence="2" id="KW-1185">Reference proteome</keyword>
<dbReference type="RefSeq" id="WP_344677229.1">
    <property type="nucleotide sequence ID" value="NZ_BAAAUX010000001.1"/>
</dbReference>
<protein>
    <recommendedName>
        <fullName evidence="3">HK97 gp10 family phage protein</fullName>
    </recommendedName>
</protein>
<evidence type="ECO:0008006" key="3">
    <source>
        <dbReference type="Google" id="ProtNLM"/>
    </source>
</evidence>
<accession>A0ABN3UZF4</accession>
<name>A0ABN3UZF4_9PSEU</name>
<organism evidence="1 2">
    <name type="scientific">Saccharopolyspora taberi</name>
    <dbReference type="NCBI Taxonomy" id="60895"/>
    <lineage>
        <taxon>Bacteria</taxon>
        <taxon>Bacillati</taxon>
        <taxon>Actinomycetota</taxon>
        <taxon>Actinomycetes</taxon>
        <taxon>Pseudonocardiales</taxon>
        <taxon>Pseudonocardiaceae</taxon>
        <taxon>Saccharopolyspora</taxon>
    </lineage>
</organism>